<comment type="caution">
    <text evidence="1">The sequence shown here is derived from an EMBL/GenBank/DDBJ whole genome shotgun (WGS) entry which is preliminary data.</text>
</comment>
<organism evidence="1 2">
    <name type="scientific">Bacteroides gallinaceum</name>
    <dbReference type="NCBI Taxonomy" id="1462571"/>
    <lineage>
        <taxon>Bacteria</taxon>
        <taxon>Pseudomonadati</taxon>
        <taxon>Bacteroidota</taxon>
        <taxon>Bacteroidia</taxon>
        <taxon>Bacteroidales</taxon>
        <taxon>Bacteroidaceae</taxon>
        <taxon>Bacteroides</taxon>
    </lineage>
</organism>
<name>A0ABT7X4T1_9BACE</name>
<accession>A0ABT7X4T1</accession>
<dbReference type="Proteomes" id="UP001167871">
    <property type="component" value="Unassembled WGS sequence"/>
</dbReference>
<dbReference type="EMBL" id="JAUEII010000011">
    <property type="protein sequence ID" value="MDN0049081.1"/>
    <property type="molecule type" value="Genomic_DNA"/>
</dbReference>
<sequence length="43" mass="4906">MNIRIPSNCPVGAYRIRPEDIRMDKWTHSGVCDTPLQGMFADI</sequence>
<keyword evidence="2" id="KW-1185">Reference proteome</keyword>
<reference evidence="1" key="1">
    <citation type="submission" date="2023-06" db="EMBL/GenBank/DDBJ databases">
        <authorList>
            <person name="Zeman M."/>
            <person name="Kubasova T."/>
            <person name="Jahodarova E."/>
            <person name="Nykrynova M."/>
            <person name="Rychlik I."/>
        </authorList>
    </citation>
    <scope>NUCLEOTIDE SEQUENCE</scope>
    <source>
        <strain evidence="1">84_SSukc20</strain>
    </source>
</reference>
<evidence type="ECO:0000313" key="2">
    <source>
        <dbReference type="Proteomes" id="UP001167871"/>
    </source>
</evidence>
<reference evidence="1" key="2">
    <citation type="submission" date="2024-05" db="EMBL/GenBank/DDBJ databases">
        <title>Identification and characterization of horizontal gene transfer across gut microbiota members of farm animals based on homology search.</title>
        <authorList>
            <person name="Schwarzerova J."/>
            <person name="Nykrynova M."/>
            <person name="Jureckova K."/>
            <person name="Cejkova D."/>
            <person name="Rychlik I."/>
        </authorList>
    </citation>
    <scope>NUCLEOTIDE SEQUENCE</scope>
    <source>
        <strain evidence="1">84_SSukc20</strain>
    </source>
</reference>
<proteinExistence type="predicted"/>
<protein>
    <submittedName>
        <fullName evidence="1">Uncharacterized protein</fullName>
    </submittedName>
</protein>
<evidence type="ECO:0000313" key="1">
    <source>
        <dbReference type="EMBL" id="MDN0049081.1"/>
    </source>
</evidence>
<dbReference type="RefSeq" id="WP_013618634.1">
    <property type="nucleotide sequence ID" value="NZ_JAUDCD010000016.1"/>
</dbReference>
<gene>
    <name evidence="1" type="ORF">QVO10_06730</name>
</gene>